<keyword evidence="1" id="KW-0812">Transmembrane</keyword>
<dbReference type="EMBL" id="JACLHY010000006">
    <property type="protein sequence ID" value="MBC8767910.1"/>
    <property type="molecule type" value="Genomic_DNA"/>
</dbReference>
<gene>
    <name evidence="2" type="ORF">H4O18_07900</name>
</gene>
<organism evidence="2 3">
    <name type="scientific">Arenibacter arenosicollis</name>
    <dbReference type="NCBI Taxonomy" id="2762274"/>
    <lineage>
        <taxon>Bacteria</taxon>
        <taxon>Pseudomonadati</taxon>
        <taxon>Bacteroidota</taxon>
        <taxon>Flavobacteriia</taxon>
        <taxon>Flavobacteriales</taxon>
        <taxon>Flavobacteriaceae</taxon>
        <taxon>Arenibacter</taxon>
    </lineage>
</organism>
<reference evidence="2 3" key="1">
    <citation type="submission" date="2020-08" db="EMBL/GenBank/DDBJ databases">
        <title>Arenibacter gaetbuli sp. nov., isolated from a sand dune.</title>
        <authorList>
            <person name="Park S."/>
            <person name="Yoon J.-H."/>
        </authorList>
    </citation>
    <scope>NUCLEOTIDE SEQUENCE [LARGE SCALE GENOMIC DNA]</scope>
    <source>
        <strain evidence="2 3">BSSL-BM3</strain>
    </source>
</reference>
<protein>
    <submittedName>
        <fullName evidence="2">SRPBCC family protein</fullName>
    </submittedName>
</protein>
<dbReference type="SUPFAM" id="SSF55961">
    <property type="entry name" value="Bet v1-like"/>
    <property type="match status" value="1"/>
</dbReference>
<dbReference type="CDD" id="cd07818">
    <property type="entry name" value="SRPBCC_1"/>
    <property type="match status" value="1"/>
</dbReference>
<dbReference type="Pfam" id="PF10604">
    <property type="entry name" value="Polyketide_cyc2"/>
    <property type="match status" value="1"/>
</dbReference>
<dbReference type="Gene3D" id="3.30.530.20">
    <property type="match status" value="1"/>
</dbReference>
<keyword evidence="1" id="KW-0472">Membrane</keyword>
<sequence length="175" mass="19890">MTTLLYIVLGLIVLIAILALLAPKNYDVSRSIEINRPKEDVFEYIKYLKKQQEWSPWAKKDPMMDKKFTGVDGEVGAISYWNGNKDVGEGEQEITKIVDGERVEGELRFLKPFKSTSDCYLDVAETGKGKTKVTWGFKGNNKFPMSIMMLFMSMDKAVGKDFEEGLQSLKSILEK</sequence>
<evidence type="ECO:0000313" key="2">
    <source>
        <dbReference type="EMBL" id="MBC8767910.1"/>
    </source>
</evidence>
<comment type="caution">
    <text evidence="2">The sequence shown here is derived from an EMBL/GenBank/DDBJ whole genome shotgun (WGS) entry which is preliminary data.</text>
</comment>
<dbReference type="Proteomes" id="UP000618952">
    <property type="component" value="Unassembled WGS sequence"/>
</dbReference>
<keyword evidence="1" id="KW-1133">Transmembrane helix</keyword>
<accession>A0ABR7QLV6</accession>
<name>A0ABR7QLV6_9FLAO</name>
<feature type="transmembrane region" description="Helical" evidence="1">
    <location>
        <begin position="6"/>
        <end position="22"/>
    </location>
</feature>
<dbReference type="RefSeq" id="WP_187583214.1">
    <property type="nucleotide sequence ID" value="NZ_JACLHY010000006.1"/>
</dbReference>
<dbReference type="InterPro" id="IPR019587">
    <property type="entry name" value="Polyketide_cyclase/dehydratase"/>
</dbReference>
<dbReference type="InterPro" id="IPR023393">
    <property type="entry name" value="START-like_dom_sf"/>
</dbReference>
<evidence type="ECO:0000313" key="3">
    <source>
        <dbReference type="Proteomes" id="UP000618952"/>
    </source>
</evidence>
<evidence type="ECO:0000256" key="1">
    <source>
        <dbReference type="SAM" id="Phobius"/>
    </source>
</evidence>
<proteinExistence type="predicted"/>
<keyword evidence="3" id="KW-1185">Reference proteome</keyword>